<evidence type="ECO:0000313" key="7">
    <source>
        <dbReference type="Proteomes" id="UP000503540"/>
    </source>
</evidence>
<evidence type="ECO:0000313" key="6">
    <source>
        <dbReference type="EMBL" id="QIS12460.1"/>
    </source>
</evidence>
<evidence type="ECO:0000259" key="5">
    <source>
        <dbReference type="Pfam" id="PF00496"/>
    </source>
</evidence>
<dbReference type="KEGG" id="nah:F5544_22995"/>
<comment type="subcellular location">
    <subcellularLocation>
        <location evidence="1">Cell membrane</location>
        <topology evidence="1">Lipid-anchor</topology>
    </subcellularLocation>
</comment>
<protein>
    <submittedName>
        <fullName evidence="6">ABC transporter substrate-binding protein</fullName>
    </submittedName>
</protein>
<dbReference type="InterPro" id="IPR039424">
    <property type="entry name" value="SBP_5"/>
</dbReference>
<keyword evidence="3" id="KW-0813">Transport</keyword>
<evidence type="ECO:0000256" key="1">
    <source>
        <dbReference type="ARBA" id="ARBA00004193"/>
    </source>
</evidence>
<dbReference type="GO" id="GO:0043190">
    <property type="term" value="C:ATP-binding cassette (ABC) transporter complex"/>
    <property type="evidence" value="ECO:0007669"/>
    <property type="project" value="InterPro"/>
</dbReference>
<dbReference type="SUPFAM" id="SSF53850">
    <property type="entry name" value="Periplasmic binding protein-like II"/>
    <property type="match status" value="1"/>
</dbReference>
<dbReference type="InterPro" id="IPR000914">
    <property type="entry name" value="SBP_5_dom"/>
</dbReference>
<dbReference type="InterPro" id="IPR023765">
    <property type="entry name" value="SBP_5_CS"/>
</dbReference>
<proteinExistence type="inferred from homology"/>
<keyword evidence="4" id="KW-0732">Signal</keyword>
<evidence type="ECO:0000256" key="2">
    <source>
        <dbReference type="ARBA" id="ARBA00005695"/>
    </source>
</evidence>
<dbReference type="AlphaFoldDB" id="A0A6G9YH37"/>
<dbReference type="Pfam" id="PF00496">
    <property type="entry name" value="SBP_bac_5"/>
    <property type="match status" value="1"/>
</dbReference>
<name>A0A6G9YH37_9NOCA</name>
<dbReference type="CDD" id="cd08506">
    <property type="entry name" value="PBP2_clavulanate_OppA2"/>
    <property type="match status" value="1"/>
</dbReference>
<comment type="similarity">
    <text evidence="2">Belongs to the bacterial solute-binding protein 5 family.</text>
</comment>
<dbReference type="GO" id="GO:1904680">
    <property type="term" value="F:peptide transmembrane transporter activity"/>
    <property type="evidence" value="ECO:0007669"/>
    <property type="project" value="TreeGrafter"/>
</dbReference>
<evidence type="ECO:0000256" key="3">
    <source>
        <dbReference type="ARBA" id="ARBA00022448"/>
    </source>
</evidence>
<feature type="domain" description="Solute-binding protein family 5" evidence="5">
    <location>
        <begin position="75"/>
        <end position="480"/>
    </location>
</feature>
<keyword evidence="7" id="KW-1185">Reference proteome</keyword>
<gene>
    <name evidence="6" type="ORF">F5544_22995</name>
</gene>
<dbReference type="Gene3D" id="3.40.190.10">
    <property type="entry name" value="Periplasmic binding protein-like II"/>
    <property type="match status" value="1"/>
</dbReference>
<organism evidence="6 7">
    <name type="scientific">Nocardia arthritidis</name>
    <dbReference type="NCBI Taxonomy" id="228602"/>
    <lineage>
        <taxon>Bacteria</taxon>
        <taxon>Bacillati</taxon>
        <taxon>Actinomycetota</taxon>
        <taxon>Actinomycetes</taxon>
        <taxon>Mycobacteriales</taxon>
        <taxon>Nocardiaceae</taxon>
        <taxon>Nocardia</taxon>
    </lineage>
</organism>
<accession>A0A6G9YH37</accession>
<dbReference type="PANTHER" id="PTHR30290">
    <property type="entry name" value="PERIPLASMIC BINDING COMPONENT OF ABC TRANSPORTER"/>
    <property type="match status" value="1"/>
</dbReference>
<dbReference type="GO" id="GO:0015833">
    <property type="term" value="P:peptide transport"/>
    <property type="evidence" value="ECO:0007669"/>
    <property type="project" value="TreeGrafter"/>
</dbReference>
<sequence length="574" mass="63756">MEVGAMSGDRPRYGGILRLFGPGSMDHVDPASSYYMLSGQIIRLYTRQLFTYRPVARLHDWTQVTPVPDIALEIPTVANGGLSRDQLTYTIRLRRDVNWDTTPERPVTAADFLRGFKRMCNPVLRAGAIHYYTSTIKGMAEYCDDYAAAVSHDPSAAELARFQNSRDIPGITAVDEHTLVFELTRPALDFIHILSMMFASPAPAEYDEFIPDSPEFRRNVRSLGPYRLSHYVHGKELRMTRNPSWRQETDPVRHQYIDGVEITMEMATPEQVGAMISSGAADLSWASPVTEPYDVSPADPGNNLGYALNPYLVFNTVSPNAAGAMGKREVRQAISYAVDKRAMVAIFDELSVGTVMWPARSAIPPGNYGYEDFDLYATPDDRGNPELARTLLAEAGYPDGLTLTMAHRDVDANPEVAQSLAIDLAKIGITLRLIAMGHAHYYPFLRDPANARAGAWDISAPAWTPDWFGNNGRAFLQPMFQTNEVRGTGNYGCYSNPAVDRMIDEALSATDPARAHAVWHAVDQQVMRDAAIVPILVHAPTIPHLRGARVRNAIAMPTIDRWFDLSNLWLDPAE</sequence>
<dbReference type="EMBL" id="CP046172">
    <property type="protein sequence ID" value="QIS12460.1"/>
    <property type="molecule type" value="Genomic_DNA"/>
</dbReference>
<dbReference type="PANTHER" id="PTHR30290:SF10">
    <property type="entry name" value="PERIPLASMIC OLIGOPEPTIDE-BINDING PROTEIN-RELATED"/>
    <property type="match status" value="1"/>
</dbReference>
<evidence type="ECO:0000256" key="4">
    <source>
        <dbReference type="ARBA" id="ARBA00022729"/>
    </source>
</evidence>
<dbReference type="GO" id="GO:0042597">
    <property type="term" value="C:periplasmic space"/>
    <property type="evidence" value="ECO:0007669"/>
    <property type="project" value="UniProtKB-ARBA"/>
</dbReference>
<dbReference type="Gene3D" id="3.10.105.10">
    <property type="entry name" value="Dipeptide-binding Protein, Domain 3"/>
    <property type="match status" value="1"/>
</dbReference>
<reference evidence="6 7" key="1">
    <citation type="journal article" date="2019" name="ACS Chem. Biol.">
        <title>Identification and Mobilization of a Cryptic Antibiotic Biosynthesis Gene Locus from a Human-Pathogenic Nocardia Isolate.</title>
        <authorList>
            <person name="Herisse M."/>
            <person name="Ishida K."/>
            <person name="Porter J.L."/>
            <person name="Howden B."/>
            <person name="Hertweck C."/>
            <person name="Stinear T.P."/>
            <person name="Pidot S.J."/>
        </authorList>
    </citation>
    <scope>NUCLEOTIDE SEQUENCE [LARGE SCALE GENOMIC DNA]</scope>
    <source>
        <strain evidence="6 7">AUSMDU00012717</strain>
    </source>
</reference>
<dbReference type="Proteomes" id="UP000503540">
    <property type="component" value="Chromosome"/>
</dbReference>
<dbReference type="PROSITE" id="PS01040">
    <property type="entry name" value="SBP_BACTERIAL_5"/>
    <property type="match status" value="1"/>
</dbReference>
<dbReference type="InterPro" id="IPR030678">
    <property type="entry name" value="Peptide/Ni-bd"/>
</dbReference>
<dbReference type="PIRSF" id="PIRSF002741">
    <property type="entry name" value="MppA"/>
    <property type="match status" value="1"/>
</dbReference>